<evidence type="ECO:0000313" key="2">
    <source>
        <dbReference type="RefSeq" id="XP_075079236.1"/>
    </source>
</evidence>
<gene>
    <name evidence="2" type="primary">LOC107806165</name>
</gene>
<name>A0AC58S2M1_TOBAC</name>
<proteinExistence type="predicted"/>
<evidence type="ECO:0000313" key="1">
    <source>
        <dbReference type="Proteomes" id="UP000790787"/>
    </source>
</evidence>
<protein>
    <submittedName>
        <fullName evidence="2">3-ketoacyl-CoA synthase 2-like</fullName>
    </submittedName>
</protein>
<reference evidence="2" key="2">
    <citation type="submission" date="2025-08" db="UniProtKB">
        <authorList>
            <consortium name="RefSeq"/>
        </authorList>
    </citation>
    <scope>IDENTIFICATION</scope>
    <source>
        <tissue evidence="2">Leaf</tissue>
    </source>
</reference>
<keyword evidence="1" id="KW-1185">Reference proteome</keyword>
<reference evidence="1" key="1">
    <citation type="journal article" date="2014" name="Nat. Commun.">
        <title>The tobacco genome sequence and its comparison with those of tomato and potato.</title>
        <authorList>
            <person name="Sierro N."/>
            <person name="Battey J.N."/>
            <person name="Ouadi S."/>
            <person name="Bakaher N."/>
            <person name="Bovet L."/>
            <person name="Willig A."/>
            <person name="Goepfert S."/>
            <person name="Peitsch M.C."/>
            <person name="Ivanov N.V."/>
        </authorList>
    </citation>
    <scope>NUCLEOTIDE SEQUENCE [LARGE SCALE GENOMIC DNA]</scope>
</reference>
<dbReference type="Proteomes" id="UP000790787">
    <property type="component" value="Chromosome 10"/>
</dbReference>
<organism evidence="1 2">
    <name type="scientific">Nicotiana tabacum</name>
    <name type="common">Common tobacco</name>
    <dbReference type="NCBI Taxonomy" id="4097"/>
    <lineage>
        <taxon>Eukaryota</taxon>
        <taxon>Viridiplantae</taxon>
        <taxon>Streptophyta</taxon>
        <taxon>Embryophyta</taxon>
        <taxon>Tracheophyta</taxon>
        <taxon>Spermatophyta</taxon>
        <taxon>Magnoliopsida</taxon>
        <taxon>eudicotyledons</taxon>
        <taxon>Gunneridae</taxon>
        <taxon>Pentapetalae</taxon>
        <taxon>asterids</taxon>
        <taxon>lamiids</taxon>
        <taxon>Solanales</taxon>
        <taxon>Solanaceae</taxon>
        <taxon>Nicotianoideae</taxon>
        <taxon>Nicotianeae</taxon>
        <taxon>Nicotiana</taxon>
    </lineage>
</organism>
<accession>A0AC58S2M1</accession>
<sequence length="497" mass="56255">MSQQTFHFPNQQSFAINSPINNAASIAHMLKLVIFGTMFSTIDLMELIIIYPKLFLILVPTLIIVIFWYVFCKSTAGSRIFLVDFACYKPQNNQQICRQNFLNRSSRELKFNSDTLKFMDRILQRSGLGDKTYVSKGLLSDPMDMSTKAAKEEVEMAVFGAIDELLLKTGVRCEEIGILVSVCGVFNIMPSLSSVIVKRYKLREDIRSYNMTGMGCSAGLIALGLVQNLLKVHDNSYALLVTTESTTDNVYKGNDRSKLLSNCVFRVGAVALLLSNKPSDQNTCKYELVHTVRSQTANTDRSYNCIFMEEDEQGHRGISINKDLLYAAMKTIRSNISTVAPLVLPLSEQFRYLMNIIVRRFRTGSKMEPYNLEFSRAIDHFFPHVGGKPVLDDLQKKLGFSDEQMEASRMTLYRFGNTSNSSIWYEVAYVEAKGRVKKGDTLWQIAFGSGFKCSSVIWRATRSIDRDEMNPWRDEIDEFPVDVSKIGALSDLFVASK</sequence>
<dbReference type="RefSeq" id="XP_075079236.1">
    <property type="nucleotide sequence ID" value="XM_075223135.1"/>
</dbReference>